<feature type="active site" description="Charge relay system" evidence="8 9">
    <location>
        <position position="256"/>
    </location>
</feature>
<evidence type="ECO:0000256" key="3">
    <source>
        <dbReference type="ARBA" id="ARBA00022525"/>
    </source>
</evidence>
<feature type="domain" description="PA" evidence="13">
    <location>
        <begin position="438"/>
        <end position="526"/>
    </location>
</feature>
<dbReference type="Pfam" id="PF02225">
    <property type="entry name" value="PA"/>
    <property type="match status" value="1"/>
</dbReference>
<keyword evidence="2" id="KW-0134">Cell wall</keyword>
<evidence type="ECO:0000259" key="12">
    <source>
        <dbReference type="Pfam" id="PF00082"/>
    </source>
</evidence>
<dbReference type="Gene3D" id="2.60.40.10">
    <property type="entry name" value="Immunoglobulins"/>
    <property type="match status" value="1"/>
</dbReference>
<keyword evidence="3" id="KW-0964">Secreted</keyword>
<dbReference type="PANTHER" id="PTHR43806">
    <property type="entry name" value="PEPTIDASE S8"/>
    <property type="match status" value="1"/>
</dbReference>
<keyword evidence="4 9" id="KW-0645">Protease</keyword>
<organism evidence="15 16">
    <name type="scientific">Microbacterium hominis</name>
    <dbReference type="NCBI Taxonomy" id="162426"/>
    <lineage>
        <taxon>Bacteria</taxon>
        <taxon>Bacillati</taxon>
        <taxon>Actinomycetota</taxon>
        <taxon>Actinomycetes</taxon>
        <taxon>Micrococcales</taxon>
        <taxon>Microbacteriaceae</taxon>
        <taxon>Microbacterium</taxon>
    </lineage>
</organism>
<feature type="signal peptide" evidence="11">
    <location>
        <begin position="1"/>
        <end position="20"/>
    </location>
</feature>
<gene>
    <name evidence="15" type="ORF">HQM25_13005</name>
</gene>
<feature type="active site" description="Charge relay system" evidence="8 9">
    <location>
        <position position="182"/>
    </location>
</feature>
<dbReference type="InterPro" id="IPR036852">
    <property type="entry name" value="Peptidase_S8/S53_dom_sf"/>
</dbReference>
<evidence type="ECO:0000256" key="4">
    <source>
        <dbReference type="ARBA" id="ARBA00022670"/>
    </source>
</evidence>
<proteinExistence type="inferred from homology"/>
<dbReference type="InterPro" id="IPR023828">
    <property type="entry name" value="Peptidase_S8_Ser-AS"/>
</dbReference>
<dbReference type="InterPro" id="IPR050131">
    <property type="entry name" value="Peptidase_S8_subtilisin-like"/>
</dbReference>
<dbReference type="GO" id="GO:0006508">
    <property type="term" value="P:proteolysis"/>
    <property type="evidence" value="ECO:0007669"/>
    <property type="project" value="UniProtKB-KW"/>
</dbReference>
<evidence type="ECO:0000256" key="9">
    <source>
        <dbReference type="PROSITE-ProRule" id="PRU01240"/>
    </source>
</evidence>
<name>A0A7D4UGV7_9MICO</name>
<reference evidence="15 16" key="1">
    <citation type="submission" date="2020-05" db="EMBL/GenBank/DDBJ databases">
        <title>Strain PA2F3 complete genome.</title>
        <authorList>
            <person name="Kim Y.-S."/>
            <person name="Kim S.-J."/>
            <person name="Jung H.-k."/>
            <person name="Kim S.-E."/>
            <person name="Kim K.-H."/>
        </authorList>
    </citation>
    <scope>NUCLEOTIDE SEQUENCE [LARGE SCALE GENOMIC DNA]</scope>
    <source>
        <strain evidence="15 16">PA2F3</strain>
    </source>
</reference>
<dbReference type="Gene3D" id="3.50.30.30">
    <property type="match status" value="1"/>
</dbReference>
<keyword evidence="7 9" id="KW-0720">Serine protease</keyword>
<dbReference type="Pfam" id="PF06280">
    <property type="entry name" value="fn3_5"/>
    <property type="match status" value="1"/>
</dbReference>
<evidence type="ECO:0000256" key="7">
    <source>
        <dbReference type="ARBA" id="ARBA00022825"/>
    </source>
</evidence>
<dbReference type="GO" id="GO:0004252">
    <property type="term" value="F:serine-type endopeptidase activity"/>
    <property type="evidence" value="ECO:0007669"/>
    <property type="project" value="UniProtKB-UniRule"/>
</dbReference>
<dbReference type="SUPFAM" id="SSF52025">
    <property type="entry name" value="PA domain"/>
    <property type="match status" value="1"/>
</dbReference>
<dbReference type="InterPro" id="IPR023827">
    <property type="entry name" value="Peptidase_S8_Asp-AS"/>
</dbReference>
<dbReference type="SUPFAM" id="SSF52743">
    <property type="entry name" value="Subtilisin-like"/>
    <property type="match status" value="1"/>
</dbReference>
<comment type="similarity">
    <text evidence="1 9 10">Belongs to the peptidase S8 family.</text>
</comment>
<dbReference type="PROSITE" id="PS00138">
    <property type="entry name" value="SUBTILASE_SER"/>
    <property type="match status" value="1"/>
</dbReference>
<dbReference type="InterPro" id="IPR003137">
    <property type="entry name" value="PA_domain"/>
</dbReference>
<feature type="active site" description="Charge relay system" evidence="8 9">
    <location>
        <position position="594"/>
    </location>
</feature>
<dbReference type="EMBL" id="CP054038">
    <property type="protein sequence ID" value="QKJ20189.1"/>
    <property type="molecule type" value="Genomic_DNA"/>
</dbReference>
<dbReference type="InterPro" id="IPR000209">
    <property type="entry name" value="Peptidase_S8/S53_dom"/>
</dbReference>
<keyword evidence="6 9" id="KW-0378">Hydrolase</keyword>
<feature type="chain" id="PRO_5039410878" evidence="11">
    <location>
        <begin position="21"/>
        <end position="1042"/>
    </location>
</feature>
<evidence type="ECO:0000313" key="16">
    <source>
        <dbReference type="Proteomes" id="UP000502498"/>
    </source>
</evidence>
<evidence type="ECO:0000256" key="6">
    <source>
        <dbReference type="ARBA" id="ARBA00022801"/>
    </source>
</evidence>
<dbReference type="Pfam" id="PF00082">
    <property type="entry name" value="Peptidase_S8"/>
    <property type="match status" value="1"/>
</dbReference>
<evidence type="ECO:0000256" key="1">
    <source>
        <dbReference type="ARBA" id="ARBA00011073"/>
    </source>
</evidence>
<keyword evidence="5 11" id="KW-0732">Signal</keyword>
<dbReference type="InterPro" id="IPR046450">
    <property type="entry name" value="PA_dom_sf"/>
</dbReference>
<evidence type="ECO:0000259" key="14">
    <source>
        <dbReference type="Pfam" id="PF06280"/>
    </source>
</evidence>
<dbReference type="PROSITE" id="PS00136">
    <property type="entry name" value="SUBTILASE_ASP"/>
    <property type="match status" value="1"/>
</dbReference>
<dbReference type="PANTHER" id="PTHR43806:SF65">
    <property type="entry name" value="SERINE PROTEASE APRX"/>
    <property type="match status" value="1"/>
</dbReference>
<evidence type="ECO:0000256" key="2">
    <source>
        <dbReference type="ARBA" id="ARBA00022512"/>
    </source>
</evidence>
<dbReference type="Proteomes" id="UP000502498">
    <property type="component" value="Chromosome"/>
</dbReference>
<dbReference type="GO" id="GO:0005975">
    <property type="term" value="P:carbohydrate metabolic process"/>
    <property type="evidence" value="ECO:0007669"/>
    <property type="project" value="UniProtKB-ARBA"/>
</dbReference>
<dbReference type="InterPro" id="IPR010435">
    <property type="entry name" value="C5a/SBT2-like_Fn3"/>
</dbReference>
<evidence type="ECO:0000259" key="13">
    <source>
        <dbReference type="Pfam" id="PF02225"/>
    </source>
</evidence>
<dbReference type="InterPro" id="IPR015500">
    <property type="entry name" value="Peptidase_S8_subtilisin-rel"/>
</dbReference>
<sequence length="1042" mass="105192">MSLRALAVAGVLALSIPTTAAAAAAAPDDDPSSRFTAAESSGQISSTFLPRSADAAAKLSVVVQLSGDPVAVVEAQKGRDLSKTEKKAIRDSLKAAQKPVVDAVKAAGGSVQAEMQSAYNGVQATVQASTVADLTALPGVVAVREARTSTIDNAVSVPFLGVPQVWQNTGYTGENIKVAIIDTGIDYTHANFGGPGTVEAYDAAHAAETEAADPALFGPNAPRVKGGWDFVGDAYDANDDNAVPMPDSNPLDCQGHGSHVAGTTGGTGVTAEGATYTGAYDESTASQDWLIGPGVAPEVDLYALRVFGCDGSTNITVAAIDWAVENDMDVINMSLGSSYGTAEDPEAVAASNAVAAGVVVVASAGNSGPSPYINGSPGTGEGVISVAATDSTASFPGAEVTLNGVTVPAINANGADLEGLGEFTVKRLVDIDGTPENEALGCSVAAYTANGVTAGANQLAVSTRGTCARVAKAIFAQQAGAAASLMVNSSPDYPPFEGAITENPDNGDPYTVTIPFLGVRSTDGAAFTGVDGTAATIAPADLENPNFRGFASFSSNGPRSGDSGIGVDIAAPGVSIVSTGVGTGNGPSTNSGTSMAAPHVAGVAALAVQAHEGWSAADVSAAIVSSADPDGVAGYQLTRAGAGLVDTAQAVATQVIASGDKVRTEMGTFREANLSFGFQESTSGFSGEKEITLTNHGTSPVTYQVSAAPSPQSEQATVSFDRSSVTVPAGGKATVKATLTASSASVGSSLASQFALYEFSGNVVFSSETSSLRVPYLMVPRADTNVEAKTGELFGKKEKVVDAAKSVTLTNKKGASAAIADFYQWGLTDKKDVAKQITDTGFDLANAGVQSFPFSGTQLLVFAVNTHQRWSNAAAVEFDVLIDTNRDGKPDFAVFAVDSGLVRAGSVDGRSEVFIANLNTGGLSAQGFLAQAPTDSSTILLPVTTSALGLTAANGTFDYTVASFSLTDSAGFDEFDGMATYNPFAPAIENGQFVEVAKNGTLTVPVAVDGDAVAAQKPLGVMAAVVDNQSGTSEAVLVKMTK</sequence>
<evidence type="ECO:0000256" key="8">
    <source>
        <dbReference type="PIRSR" id="PIRSR615500-1"/>
    </source>
</evidence>
<dbReference type="InterPro" id="IPR013783">
    <property type="entry name" value="Ig-like_fold"/>
</dbReference>
<evidence type="ECO:0000256" key="11">
    <source>
        <dbReference type="SAM" id="SignalP"/>
    </source>
</evidence>
<dbReference type="RefSeq" id="WP_172990625.1">
    <property type="nucleotide sequence ID" value="NZ_CP054038.1"/>
</dbReference>
<dbReference type="GO" id="GO:0016020">
    <property type="term" value="C:membrane"/>
    <property type="evidence" value="ECO:0007669"/>
    <property type="project" value="InterPro"/>
</dbReference>
<dbReference type="Gene3D" id="3.40.50.200">
    <property type="entry name" value="Peptidase S8/S53 domain"/>
    <property type="match status" value="1"/>
</dbReference>
<dbReference type="PROSITE" id="PS51892">
    <property type="entry name" value="SUBTILASE"/>
    <property type="match status" value="1"/>
</dbReference>
<dbReference type="PRINTS" id="PR00723">
    <property type="entry name" value="SUBTILISIN"/>
</dbReference>
<protein>
    <submittedName>
        <fullName evidence="15">S8 family serine peptidase</fullName>
    </submittedName>
</protein>
<evidence type="ECO:0000313" key="15">
    <source>
        <dbReference type="EMBL" id="QKJ20189.1"/>
    </source>
</evidence>
<feature type="domain" description="C5a peptidase/Subtilisin-like protease SBT2-like Fn3-like" evidence="14">
    <location>
        <begin position="693"/>
        <end position="777"/>
    </location>
</feature>
<evidence type="ECO:0000256" key="10">
    <source>
        <dbReference type="RuleBase" id="RU003355"/>
    </source>
</evidence>
<evidence type="ECO:0000256" key="5">
    <source>
        <dbReference type="ARBA" id="ARBA00022729"/>
    </source>
</evidence>
<dbReference type="AlphaFoldDB" id="A0A7D4UGV7"/>
<accession>A0A7D4UGV7</accession>
<feature type="domain" description="Peptidase S8/S53" evidence="12">
    <location>
        <begin position="173"/>
        <end position="634"/>
    </location>
</feature>